<organism evidence="3 4">
    <name type="scientific">Comamonas testosteroni</name>
    <name type="common">Pseudomonas testosteroni</name>
    <dbReference type="NCBI Taxonomy" id="285"/>
    <lineage>
        <taxon>Bacteria</taxon>
        <taxon>Pseudomonadati</taxon>
        <taxon>Pseudomonadota</taxon>
        <taxon>Betaproteobacteria</taxon>
        <taxon>Burkholderiales</taxon>
        <taxon>Comamonadaceae</taxon>
        <taxon>Comamonas</taxon>
    </lineage>
</organism>
<reference evidence="3 4" key="1">
    <citation type="submission" date="2013-09" db="EMBL/GenBank/DDBJ databases">
        <title>High correlation between genotypes and phenotypes of environmental bacteria Comamonas testosteroni strains.</title>
        <authorList>
            <person name="Liu L."/>
            <person name="Zhu W."/>
            <person name="Xia X."/>
            <person name="Xu B."/>
            <person name="Luo M."/>
            <person name="Wang G."/>
        </authorList>
    </citation>
    <scope>NUCLEOTIDE SEQUENCE [LARGE SCALE GENOMIC DNA]</scope>
    <source>
        <strain evidence="3 4">JL40</strain>
    </source>
</reference>
<keyword evidence="2" id="KW-0472">Membrane</keyword>
<proteinExistence type="predicted"/>
<accession>A0A096FMT9</accession>
<sequence length="122" mass="12981">MTQNNPEPACFLAHYRNTMYLVAIAWIYVVVMMTIAEAASPGGTLLGAFFTFVLYGLLPLSIVLYILGTPARKRRLKARQEQEALAAKHAPPSPDSGVAPDAGSQPPAAAQTGGVAPVREET</sequence>
<evidence type="ECO:0000256" key="1">
    <source>
        <dbReference type="SAM" id="MobiDB-lite"/>
    </source>
</evidence>
<protein>
    <recommendedName>
        <fullName evidence="5">Transmembrane protein</fullName>
    </recommendedName>
</protein>
<evidence type="ECO:0008006" key="5">
    <source>
        <dbReference type="Google" id="ProtNLM"/>
    </source>
</evidence>
<keyword evidence="2" id="KW-0812">Transmembrane</keyword>
<evidence type="ECO:0000313" key="4">
    <source>
        <dbReference type="Proteomes" id="UP000029553"/>
    </source>
</evidence>
<evidence type="ECO:0000256" key="2">
    <source>
        <dbReference type="SAM" id="Phobius"/>
    </source>
</evidence>
<dbReference type="EMBL" id="AWOR01000026">
    <property type="protein sequence ID" value="KGH31239.1"/>
    <property type="molecule type" value="Genomic_DNA"/>
</dbReference>
<comment type="caution">
    <text evidence="3">The sequence shown here is derived from an EMBL/GenBank/DDBJ whole genome shotgun (WGS) entry which is preliminary data.</text>
</comment>
<evidence type="ECO:0000313" key="3">
    <source>
        <dbReference type="EMBL" id="KGH31239.1"/>
    </source>
</evidence>
<dbReference type="AlphaFoldDB" id="A0A096FMT9"/>
<dbReference type="Proteomes" id="UP000029553">
    <property type="component" value="Unassembled WGS sequence"/>
</dbReference>
<feature type="transmembrane region" description="Helical" evidence="2">
    <location>
        <begin position="20"/>
        <end position="39"/>
    </location>
</feature>
<feature type="region of interest" description="Disordered" evidence="1">
    <location>
        <begin position="78"/>
        <end position="122"/>
    </location>
</feature>
<gene>
    <name evidence="3" type="ORF">P353_06415</name>
</gene>
<feature type="transmembrane region" description="Helical" evidence="2">
    <location>
        <begin position="45"/>
        <end position="67"/>
    </location>
</feature>
<name>A0A096FMT9_COMTE</name>
<keyword evidence="2" id="KW-1133">Transmembrane helix</keyword>